<keyword evidence="7" id="KW-1185">Reference proteome</keyword>
<dbReference type="InterPro" id="IPR036388">
    <property type="entry name" value="WH-like_DNA-bd_sf"/>
</dbReference>
<dbReference type="SUPFAM" id="SSF46785">
    <property type="entry name" value="Winged helix' DNA-binding domain"/>
    <property type="match status" value="1"/>
</dbReference>
<dbReference type="Proteomes" id="UP001500604">
    <property type="component" value="Unassembled WGS sequence"/>
</dbReference>
<protein>
    <submittedName>
        <fullName evidence="6">LysR substrate-binding domain-containing protein</fullName>
    </submittedName>
</protein>
<dbReference type="PANTHER" id="PTHR30126">
    <property type="entry name" value="HTH-TYPE TRANSCRIPTIONAL REGULATOR"/>
    <property type="match status" value="1"/>
</dbReference>
<comment type="caution">
    <text evidence="6">The sequence shown here is derived from an EMBL/GenBank/DDBJ whole genome shotgun (WGS) entry which is preliminary data.</text>
</comment>
<dbReference type="Gene3D" id="1.10.10.10">
    <property type="entry name" value="Winged helix-like DNA-binding domain superfamily/Winged helix DNA-binding domain"/>
    <property type="match status" value="1"/>
</dbReference>
<evidence type="ECO:0000256" key="2">
    <source>
        <dbReference type="ARBA" id="ARBA00023015"/>
    </source>
</evidence>
<evidence type="ECO:0000313" key="7">
    <source>
        <dbReference type="Proteomes" id="UP001500604"/>
    </source>
</evidence>
<keyword evidence="2" id="KW-0805">Transcription regulation</keyword>
<keyword evidence="3" id="KW-0238">DNA-binding</keyword>
<dbReference type="PROSITE" id="PS50931">
    <property type="entry name" value="HTH_LYSR"/>
    <property type="match status" value="1"/>
</dbReference>
<dbReference type="Gene3D" id="3.40.190.290">
    <property type="match status" value="1"/>
</dbReference>
<dbReference type="PRINTS" id="PR00039">
    <property type="entry name" value="HTHLYSR"/>
</dbReference>
<dbReference type="PANTHER" id="PTHR30126:SF2">
    <property type="entry name" value="HTH-TYPE TRANSCRIPTIONAL REGULATOR YJIE"/>
    <property type="match status" value="1"/>
</dbReference>
<dbReference type="InterPro" id="IPR000847">
    <property type="entry name" value="LysR_HTH_N"/>
</dbReference>
<accession>A0ABP8V5Z9</accession>
<dbReference type="InterPro" id="IPR036390">
    <property type="entry name" value="WH_DNA-bd_sf"/>
</dbReference>
<evidence type="ECO:0000256" key="3">
    <source>
        <dbReference type="ARBA" id="ARBA00023125"/>
    </source>
</evidence>
<name>A0ABP8V5Z9_9GAMM</name>
<evidence type="ECO:0000313" key="6">
    <source>
        <dbReference type="EMBL" id="GAA4651414.1"/>
    </source>
</evidence>
<dbReference type="Pfam" id="PF03466">
    <property type="entry name" value="LysR_substrate"/>
    <property type="match status" value="1"/>
</dbReference>
<dbReference type="RefSeq" id="WP_345197789.1">
    <property type="nucleotide sequence ID" value="NZ_BAABFL010000451.1"/>
</dbReference>
<reference evidence="7" key="1">
    <citation type="journal article" date="2019" name="Int. J. Syst. Evol. Microbiol.">
        <title>The Global Catalogue of Microorganisms (GCM) 10K type strain sequencing project: providing services to taxonomists for standard genome sequencing and annotation.</title>
        <authorList>
            <consortium name="The Broad Institute Genomics Platform"/>
            <consortium name="The Broad Institute Genome Sequencing Center for Infectious Disease"/>
            <person name="Wu L."/>
            <person name="Ma J."/>
        </authorList>
    </citation>
    <scope>NUCLEOTIDE SEQUENCE [LARGE SCALE GENOMIC DNA]</scope>
    <source>
        <strain evidence="7">JCM 17805</strain>
    </source>
</reference>
<dbReference type="EMBL" id="BAABFL010000451">
    <property type="protein sequence ID" value="GAA4651414.1"/>
    <property type="molecule type" value="Genomic_DNA"/>
</dbReference>
<gene>
    <name evidence="6" type="ORF">GCM10023116_36980</name>
</gene>
<dbReference type="InterPro" id="IPR005119">
    <property type="entry name" value="LysR_subst-bd"/>
</dbReference>
<evidence type="ECO:0000256" key="4">
    <source>
        <dbReference type="ARBA" id="ARBA00023163"/>
    </source>
</evidence>
<dbReference type="CDD" id="cd05466">
    <property type="entry name" value="PBP2_LTTR_substrate"/>
    <property type="match status" value="1"/>
</dbReference>
<sequence length="304" mass="33978">MNLETKWLEDFLALADLRNFSRAAAQRNVTQPAFGRRIRSLEQATGIELIDRGTTPVSLTPQGRLFRTTARNLLRQMEEGLNQIHGLDEPGSQPIDFAASHSLSLSQLPNLLEHMSKFDVAARCRVESIDMDLAVEALQQGRCDFLLGFDIDALMQPPFASLPLGKTWMRPVCASNSKGNPLFQLEAGQPLPLLRYSPGSHMGRRVNTLLKKSADRLQFRPVMESSLTDLLKVMALRGKGIAWLPDYAITDELRCGQLQPLGGEEWCIAVDVVLYRNDVRLHAGAERFWSLLAKQCAVGWLLPM</sequence>
<evidence type="ECO:0000259" key="5">
    <source>
        <dbReference type="PROSITE" id="PS50931"/>
    </source>
</evidence>
<organism evidence="6 7">
    <name type="scientific">Kistimonas scapharcae</name>
    <dbReference type="NCBI Taxonomy" id="1036133"/>
    <lineage>
        <taxon>Bacteria</taxon>
        <taxon>Pseudomonadati</taxon>
        <taxon>Pseudomonadota</taxon>
        <taxon>Gammaproteobacteria</taxon>
        <taxon>Oceanospirillales</taxon>
        <taxon>Endozoicomonadaceae</taxon>
        <taxon>Kistimonas</taxon>
    </lineage>
</organism>
<proteinExistence type="inferred from homology"/>
<dbReference type="SUPFAM" id="SSF53850">
    <property type="entry name" value="Periplasmic binding protein-like II"/>
    <property type="match status" value="1"/>
</dbReference>
<dbReference type="Pfam" id="PF00126">
    <property type="entry name" value="HTH_1"/>
    <property type="match status" value="1"/>
</dbReference>
<evidence type="ECO:0000256" key="1">
    <source>
        <dbReference type="ARBA" id="ARBA00009437"/>
    </source>
</evidence>
<keyword evidence="4" id="KW-0804">Transcription</keyword>
<feature type="domain" description="HTH lysR-type" evidence="5">
    <location>
        <begin position="1"/>
        <end position="60"/>
    </location>
</feature>
<comment type="similarity">
    <text evidence="1">Belongs to the LysR transcriptional regulatory family.</text>
</comment>